<gene>
    <name evidence="1" type="ORF">GlitD10_1020</name>
</gene>
<name>A0A1J0ABM7_9CYAN</name>
<proteinExistence type="predicted"/>
<dbReference type="STRING" id="1188229.GlitD10_1020"/>
<sequence length="401" mass="46497">MPCGEVMGSHPNILILTTGCLSLAHGTGARLLNQFATYPSEHLWNVFAGYQGEPALAQHLWVRRYDTDWRSELRRWRRKLLHIQPQNRGMDMREIRSYLNRKKWYPDLIYATCLCRDDLEILASILQQYNHTLPVIQHFLDWHPDDPQMLPLLKKINPYLSQVWALTEAMQTDISQILHCPVSVVSVFHCDLPTIYKHNYSPYDANFRAVIIGNCGYTEILDDLAQAWRILAHEFTNLQPIHWYAHPRSWQCLQERNYQLPAEIQYRGFIPETELMAKLSSYDLALIPFNRCDTPESWYARYSSPSRMTELASVGLPLCLLAGEETAAAQYVAKNDLGVVVNPSDQTNLITTLESLLKNQELRQELGQKSRRFAEANFNVLAHRKLLFETFAQLLQHPTEM</sequence>
<reference evidence="1 2" key="1">
    <citation type="submission" date="2016-10" db="EMBL/GenBank/DDBJ databases">
        <title>Description of Gloeomargarita lithophora gen. nov., sp. nov., a thylakoid-bearing basal-branching cyanobacterium with intracellular carbonates, and proposal for Gloeomargaritales ord. nov.</title>
        <authorList>
            <person name="Moreira D."/>
            <person name="Tavera R."/>
            <person name="Benzerara K."/>
            <person name="Skouri-Panet F."/>
            <person name="Couradeau E."/>
            <person name="Gerard E."/>
            <person name="Loussert C."/>
            <person name="Novelo E."/>
            <person name="Zivanovic Y."/>
            <person name="Lopez-Garcia P."/>
        </authorList>
    </citation>
    <scope>NUCLEOTIDE SEQUENCE [LARGE SCALE GENOMIC DNA]</scope>
    <source>
        <strain evidence="1 2">D10</strain>
    </source>
</reference>
<dbReference type="EMBL" id="CP017675">
    <property type="protein sequence ID" value="APB33340.1"/>
    <property type="molecule type" value="Genomic_DNA"/>
</dbReference>
<dbReference type="GO" id="GO:0016740">
    <property type="term" value="F:transferase activity"/>
    <property type="evidence" value="ECO:0007669"/>
    <property type="project" value="UniProtKB-KW"/>
</dbReference>
<evidence type="ECO:0000313" key="2">
    <source>
        <dbReference type="Proteomes" id="UP000180235"/>
    </source>
</evidence>
<accession>A0A1J0ABM7</accession>
<keyword evidence="1" id="KW-0808">Transferase</keyword>
<keyword evidence="2" id="KW-1185">Reference proteome</keyword>
<dbReference type="Proteomes" id="UP000180235">
    <property type="component" value="Chromosome"/>
</dbReference>
<protein>
    <submittedName>
        <fullName evidence="1">Glycosyltransferase</fullName>
    </submittedName>
</protein>
<dbReference type="Gene3D" id="3.40.50.2000">
    <property type="entry name" value="Glycogen Phosphorylase B"/>
    <property type="match status" value="1"/>
</dbReference>
<dbReference type="SUPFAM" id="SSF53756">
    <property type="entry name" value="UDP-Glycosyltransferase/glycogen phosphorylase"/>
    <property type="match status" value="1"/>
</dbReference>
<organism evidence="1 2">
    <name type="scientific">Gloeomargarita lithophora Alchichica-D10</name>
    <dbReference type="NCBI Taxonomy" id="1188229"/>
    <lineage>
        <taxon>Bacteria</taxon>
        <taxon>Bacillati</taxon>
        <taxon>Cyanobacteriota</taxon>
        <taxon>Cyanophyceae</taxon>
        <taxon>Gloeomargaritales</taxon>
        <taxon>Gloeomargaritaceae</taxon>
        <taxon>Gloeomargarita</taxon>
    </lineage>
</organism>
<dbReference type="KEGG" id="glt:GlitD10_1020"/>
<dbReference type="AlphaFoldDB" id="A0A1J0ABM7"/>
<evidence type="ECO:0000313" key="1">
    <source>
        <dbReference type="EMBL" id="APB33340.1"/>
    </source>
</evidence>